<evidence type="ECO:0000313" key="3">
    <source>
        <dbReference type="Proteomes" id="UP001055105"/>
    </source>
</evidence>
<sequence length="334" mass="38517">MTKREVIKCVLDGKKPPYVPWSFKFTKEPKEALMQYYDTDDLDPVLGNHILQLGSDIGFFEDLGGDYVRDVFGVVWDRSVDKDIGDVKGCILENPTLEGYTFPDPLDPRFFADIESEISKKPDMFRVFQIGFSLYERAWTLRGIENLLMDFYINPQFVNQLLDAICDYNLRQIDKALEYDIDAVYFGDDWGQQIGLIMGYDLWKEFIYPRLQRMYGRVRQAGKYVMIHSCGDVDELFDDLISIGLNCFNPFQPEVMDVDDLLGRYRGRLAFHGGLSMQKTLPFGTKEEVARESRHLLELGRDGGYIFSPSHSVESDTSLENMLTFIDIANAQLK</sequence>
<dbReference type="Gene3D" id="3.20.20.210">
    <property type="match status" value="1"/>
</dbReference>
<dbReference type="Proteomes" id="UP001055105">
    <property type="component" value="Unassembled WGS sequence"/>
</dbReference>
<dbReference type="Pfam" id="PF01208">
    <property type="entry name" value="URO-D"/>
    <property type="match status" value="1"/>
</dbReference>
<organism evidence="2 3">
    <name type="scientific">Alistipes finegoldii</name>
    <dbReference type="NCBI Taxonomy" id="214856"/>
    <lineage>
        <taxon>Bacteria</taxon>
        <taxon>Pseudomonadati</taxon>
        <taxon>Bacteroidota</taxon>
        <taxon>Bacteroidia</taxon>
        <taxon>Bacteroidales</taxon>
        <taxon>Rikenellaceae</taxon>
        <taxon>Alistipes</taxon>
    </lineage>
</organism>
<reference evidence="2" key="1">
    <citation type="submission" date="2022-01" db="EMBL/GenBank/DDBJ databases">
        <title>Novel bile acid biosynthetic pathways are enriched in the microbiome of centenarians.</title>
        <authorList>
            <person name="Sato Y."/>
            <person name="Atarashi K."/>
            <person name="Plichta R.D."/>
            <person name="Arai Y."/>
            <person name="Sasajima S."/>
            <person name="Kearney M.S."/>
            <person name="Suda W."/>
            <person name="Takeshita K."/>
            <person name="Sasaki T."/>
            <person name="Okamoto S."/>
            <person name="Skelly N.A."/>
            <person name="Okamura Y."/>
            <person name="Vlamakis H."/>
            <person name="Li Y."/>
            <person name="Tanoue T."/>
            <person name="Takei H."/>
            <person name="Nittono H."/>
            <person name="Narushima S."/>
            <person name="Irie J."/>
            <person name="Itoh H."/>
            <person name="Moriya K."/>
            <person name="Sugiura Y."/>
            <person name="Suematsu M."/>
            <person name="Moritoki N."/>
            <person name="Shibata S."/>
            <person name="Littman R.D."/>
            <person name="Fischbach A.M."/>
            <person name="Uwamino Y."/>
            <person name="Inoue T."/>
            <person name="Honda A."/>
            <person name="Hattori M."/>
            <person name="Murai T."/>
            <person name="Xavier J.R."/>
            <person name="Hirose N."/>
            <person name="Honda K."/>
        </authorList>
    </citation>
    <scope>NUCLEOTIDE SEQUENCE</scope>
    <source>
        <strain evidence="2">CE91-St16</strain>
    </source>
</reference>
<dbReference type="GO" id="GO:0004853">
    <property type="term" value="F:uroporphyrinogen decarboxylase activity"/>
    <property type="evidence" value="ECO:0007669"/>
    <property type="project" value="InterPro"/>
</dbReference>
<feature type="domain" description="Uroporphyrinogen decarboxylase (URO-D)" evidence="1">
    <location>
        <begin position="142"/>
        <end position="330"/>
    </location>
</feature>
<accession>A0AA37KNK3</accession>
<dbReference type="InterPro" id="IPR052024">
    <property type="entry name" value="Methanogen_methyltrans"/>
</dbReference>
<proteinExistence type="predicted"/>
<gene>
    <name evidence="2" type="ORF">CE91St16_02660</name>
</gene>
<comment type="caution">
    <text evidence="2">The sequence shown here is derived from an EMBL/GenBank/DDBJ whole genome shotgun (WGS) entry which is preliminary data.</text>
</comment>
<dbReference type="AlphaFoldDB" id="A0AA37KNK3"/>
<protein>
    <recommendedName>
        <fullName evidence="1">Uroporphyrinogen decarboxylase (URO-D) domain-containing protein</fullName>
    </recommendedName>
</protein>
<dbReference type="SUPFAM" id="SSF51726">
    <property type="entry name" value="UROD/MetE-like"/>
    <property type="match status" value="1"/>
</dbReference>
<evidence type="ECO:0000259" key="1">
    <source>
        <dbReference type="Pfam" id="PF01208"/>
    </source>
</evidence>
<dbReference type="PANTHER" id="PTHR47099:SF1">
    <property type="entry name" value="METHYLCOBAMIDE:COM METHYLTRANSFERASE MTBA"/>
    <property type="match status" value="1"/>
</dbReference>
<dbReference type="InterPro" id="IPR038071">
    <property type="entry name" value="UROD/MetE-like_sf"/>
</dbReference>
<dbReference type="RefSeq" id="WP_244075927.1">
    <property type="nucleotide sequence ID" value="NZ_AP025581.1"/>
</dbReference>
<dbReference type="GO" id="GO:0006779">
    <property type="term" value="P:porphyrin-containing compound biosynthetic process"/>
    <property type="evidence" value="ECO:0007669"/>
    <property type="project" value="InterPro"/>
</dbReference>
<evidence type="ECO:0000313" key="2">
    <source>
        <dbReference type="EMBL" id="GKI17358.1"/>
    </source>
</evidence>
<dbReference type="GeneID" id="79838104"/>
<name>A0AA37KNK3_9BACT</name>
<dbReference type="PANTHER" id="PTHR47099">
    <property type="entry name" value="METHYLCOBAMIDE:COM METHYLTRANSFERASE MTBA"/>
    <property type="match status" value="1"/>
</dbReference>
<dbReference type="EMBL" id="BQOL01000001">
    <property type="protein sequence ID" value="GKI17358.1"/>
    <property type="molecule type" value="Genomic_DNA"/>
</dbReference>
<dbReference type="InterPro" id="IPR000257">
    <property type="entry name" value="Uroporphyrinogen_deCOase"/>
</dbReference>